<evidence type="ECO:0000313" key="2">
    <source>
        <dbReference type="EMBL" id="EAP77066.1"/>
    </source>
</evidence>
<keyword evidence="3" id="KW-1185">Reference proteome</keyword>
<evidence type="ECO:0000256" key="1">
    <source>
        <dbReference type="SAM" id="SignalP"/>
    </source>
</evidence>
<dbReference type="Proteomes" id="UP000005954">
    <property type="component" value="Unassembled WGS sequence"/>
</dbReference>
<dbReference type="AlphaFoldDB" id="A3SI85"/>
<evidence type="ECO:0000313" key="3">
    <source>
        <dbReference type="Proteomes" id="UP000005954"/>
    </source>
</evidence>
<sequence length="337" mass="36428">MIRLATRLAEGIASGLAALSLSATTLFAACEGTDLINALPAHQKEALVARAAQQPHATGILWHAVRGDARITLFGTFHLRHDATEAHLAALSPFIDAADAVYLEMSNADAEALQVELANDPSLMFLTEGPTLPDLLGDADWARLAEEFKSRNIPPFIAARFKPIWAAMMLGLGPCEAQSGALEAKGIDTLIGAYAAQAGKPSQSLEDGAAILRSLDDVPQEKQLDMLRLFFDLTIDPDDLMYTTKARYLSQEIALLWEYSRKVSLEGGGDSAQEDFDMFEEALLTERNRDWVSVMTSDGFTGDIFVAVGAAHLPGDRGVLNLLESKGFRITPLPFSP</sequence>
<protein>
    <recommendedName>
        <fullName evidence="4">TraB/GumN family protein</fullName>
    </recommendedName>
</protein>
<dbReference type="STRING" id="89187.ISM_02215"/>
<dbReference type="OrthoDB" id="9806326at2"/>
<dbReference type="EMBL" id="AALY01000001">
    <property type="protein sequence ID" value="EAP77066.1"/>
    <property type="molecule type" value="Genomic_DNA"/>
</dbReference>
<dbReference type="PROSITE" id="PS51257">
    <property type="entry name" value="PROKAR_LIPOPROTEIN"/>
    <property type="match status" value="1"/>
</dbReference>
<comment type="caution">
    <text evidence="2">The sequence shown here is derived from an EMBL/GenBank/DDBJ whole genome shotgun (WGS) entry which is preliminary data.</text>
</comment>
<dbReference type="HOGENOM" id="CLU_057525_1_0_5"/>
<dbReference type="InterPro" id="IPR002816">
    <property type="entry name" value="TraB/PrgY/GumN_fam"/>
</dbReference>
<dbReference type="Pfam" id="PF01963">
    <property type="entry name" value="TraB_PrgY_gumN"/>
    <property type="match status" value="1"/>
</dbReference>
<dbReference type="PANTHER" id="PTHR40590">
    <property type="entry name" value="CYTOPLASMIC PROTEIN-RELATED"/>
    <property type="match status" value="1"/>
</dbReference>
<evidence type="ECO:0008006" key="4">
    <source>
        <dbReference type="Google" id="ProtNLM"/>
    </source>
</evidence>
<feature type="signal peptide" evidence="1">
    <location>
        <begin position="1"/>
        <end position="28"/>
    </location>
</feature>
<reference evidence="2 3" key="1">
    <citation type="submission" date="2005-12" db="EMBL/GenBank/DDBJ databases">
        <authorList>
            <person name="Moran M.A."/>
            <person name="Ferriera S."/>
            <person name="Johnson J."/>
            <person name="Kravitz S."/>
            <person name="Halpern A."/>
            <person name="Remington K."/>
            <person name="Beeson K."/>
            <person name="Tran B."/>
            <person name="Rogers Y.-H."/>
            <person name="Friedman R."/>
            <person name="Venter J.C."/>
        </authorList>
    </citation>
    <scope>NUCLEOTIDE SEQUENCE [LARGE SCALE GENOMIC DNA]</scope>
    <source>
        <strain evidence="3">ATCC BAA-591 / DSM 15170 / ISM</strain>
    </source>
</reference>
<dbReference type="InterPro" id="IPR047111">
    <property type="entry name" value="YbaP-like"/>
</dbReference>
<dbReference type="RefSeq" id="WP_009812468.1">
    <property type="nucleotide sequence ID" value="NZ_CH724156.1"/>
</dbReference>
<keyword evidence="1" id="KW-0732">Signal</keyword>
<dbReference type="CDD" id="cd14789">
    <property type="entry name" value="Tiki"/>
    <property type="match status" value="1"/>
</dbReference>
<dbReference type="PANTHER" id="PTHR40590:SF1">
    <property type="entry name" value="CYTOPLASMIC PROTEIN"/>
    <property type="match status" value="1"/>
</dbReference>
<gene>
    <name evidence="2" type="ORF">ISM_02215</name>
</gene>
<dbReference type="eggNOG" id="COG3735">
    <property type="taxonomic scope" value="Bacteria"/>
</dbReference>
<name>A3SI85_ROSNI</name>
<accession>A3SI85</accession>
<organism evidence="2 3">
    <name type="scientific">Roseovarius nubinhibens (strain ATCC BAA-591 / DSM 15170 / ISM)</name>
    <dbReference type="NCBI Taxonomy" id="89187"/>
    <lineage>
        <taxon>Bacteria</taxon>
        <taxon>Pseudomonadati</taxon>
        <taxon>Pseudomonadota</taxon>
        <taxon>Alphaproteobacteria</taxon>
        <taxon>Rhodobacterales</taxon>
        <taxon>Roseobacteraceae</taxon>
        <taxon>Roseovarius</taxon>
    </lineage>
</organism>
<proteinExistence type="predicted"/>
<feature type="chain" id="PRO_5002659141" description="TraB/GumN family protein" evidence="1">
    <location>
        <begin position="29"/>
        <end position="337"/>
    </location>
</feature>